<dbReference type="Proteomes" id="UP000681794">
    <property type="component" value="Chromosome"/>
</dbReference>
<protein>
    <submittedName>
        <fullName evidence="1">Uncharacterized protein</fullName>
    </submittedName>
</protein>
<keyword evidence="2" id="KW-1185">Reference proteome</keyword>
<name>A0ACD1E115_9MICO</name>
<proteinExistence type="predicted"/>
<gene>
    <name evidence="1" type="ORF">KM842_09925</name>
</gene>
<sequence>MQILERRFHAAIRDADYEALEQLLEDRFMAGEMSGEQGISRREFLRRAIYSEVVVPSVEPRWVPVNDETPAGNISYTWTSQDGVSHTRGSMWRETEEGLRLRNHFAVVGAFNGGEPRK</sequence>
<organism evidence="1 2">
    <name type="scientific">Curtobacterium aetherium</name>
    <dbReference type="NCBI Taxonomy" id="2841594"/>
    <lineage>
        <taxon>Bacteria</taxon>
        <taxon>Bacillati</taxon>
        <taxon>Actinomycetota</taxon>
        <taxon>Actinomycetes</taxon>
        <taxon>Micrococcales</taxon>
        <taxon>Microbacteriaceae</taxon>
        <taxon>Curtobacterium</taxon>
    </lineage>
</organism>
<reference evidence="1" key="1">
    <citation type="submission" date="2021-06" db="EMBL/GenBank/DDBJ databases">
        <authorList>
            <person name="Ellington A.J."/>
            <person name="Bryan N.C."/>
            <person name="Christner B.C."/>
            <person name="Reisch C.R."/>
        </authorList>
    </citation>
    <scope>NUCLEOTIDE SEQUENCE</scope>
    <source>
        <strain evidence="1">L6-1</strain>
    </source>
</reference>
<accession>A0ACD1E115</accession>
<evidence type="ECO:0000313" key="1">
    <source>
        <dbReference type="EMBL" id="QWS32608.1"/>
    </source>
</evidence>
<evidence type="ECO:0000313" key="2">
    <source>
        <dbReference type="Proteomes" id="UP000681794"/>
    </source>
</evidence>
<dbReference type="EMBL" id="CP076544">
    <property type="protein sequence ID" value="QWS32608.1"/>
    <property type="molecule type" value="Genomic_DNA"/>
</dbReference>